<evidence type="ECO:0000256" key="4">
    <source>
        <dbReference type="ARBA" id="ARBA00023163"/>
    </source>
</evidence>
<dbReference type="InterPro" id="IPR005119">
    <property type="entry name" value="LysR_subst-bd"/>
</dbReference>
<keyword evidence="3 6" id="KW-0238">DNA-binding</keyword>
<dbReference type="AlphaFoldDB" id="A0A1I1KNZ2"/>
<dbReference type="GO" id="GO:0000976">
    <property type="term" value="F:transcription cis-regulatory region binding"/>
    <property type="evidence" value="ECO:0007669"/>
    <property type="project" value="TreeGrafter"/>
</dbReference>
<dbReference type="PROSITE" id="PS50931">
    <property type="entry name" value="HTH_LYSR"/>
    <property type="match status" value="1"/>
</dbReference>
<evidence type="ECO:0000256" key="2">
    <source>
        <dbReference type="ARBA" id="ARBA00023015"/>
    </source>
</evidence>
<evidence type="ECO:0000256" key="3">
    <source>
        <dbReference type="ARBA" id="ARBA00023125"/>
    </source>
</evidence>
<keyword evidence="2" id="KW-0805">Transcription regulation</keyword>
<name>A0A1I1KNZ2_9GAMM</name>
<protein>
    <submittedName>
        <fullName evidence="6">DNA-binding transcriptional regulator, LysR family</fullName>
    </submittedName>
</protein>
<dbReference type="GO" id="GO:0003700">
    <property type="term" value="F:DNA-binding transcription factor activity"/>
    <property type="evidence" value="ECO:0007669"/>
    <property type="project" value="InterPro"/>
</dbReference>
<dbReference type="Proteomes" id="UP000199046">
    <property type="component" value="Unassembled WGS sequence"/>
</dbReference>
<sequence length="297" mass="32374">MEDFESLRVFVCVAKELSVTGAARRLGKSPSNVTTRLQKLEESVGAALLVRTGKRFALSETGEVFLGYAERLLSLREESLHVVSGGRAPGTIRLGSMEATAASRLPAFLASFHADFPDVRLELRTSPSLQLIDDVRAGRLDAAFLAFPPSSMDGTFPENKERLGLETLDVWEESLLLLHPAVNQGAPGLDDVSVRTLAAFPQGCTYRRLAEEALQIPGSADWHIQESPSYHVMVALACTGRCATVLPESVYRTLAPVESLQPIPLGRVMTTLVWRAGYDTPTFRNFCATLQRQTGAD</sequence>
<dbReference type="InterPro" id="IPR000847">
    <property type="entry name" value="LysR_HTH_N"/>
</dbReference>
<gene>
    <name evidence="6" type="ORF">SAMN05421848_2098</name>
</gene>
<feature type="domain" description="HTH lysR-type" evidence="5">
    <location>
        <begin position="1"/>
        <end position="59"/>
    </location>
</feature>
<keyword evidence="7" id="KW-1185">Reference proteome</keyword>
<dbReference type="InterPro" id="IPR036388">
    <property type="entry name" value="WH-like_DNA-bd_sf"/>
</dbReference>
<keyword evidence="4" id="KW-0804">Transcription</keyword>
<dbReference type="STRING" id="402385.SAMN05421848_2098"/>
<comment type="similarity">
    <text evidence="1">Belongs to the LysR transcriptional regulatory family.</text>
</comment>
<dbReference type="Gene3D" id="1.10.10.10">
    <property type="entry name" value="Winged helix-like DNA-binding domain superfamily/Winged helix DNA-binding domain"/>
    <property type="match status" value="1"/>
</dbReference>
<organism evidence="6 7">
    <name type="scientific">Kushneria avicenniae</name>
    <dbReference type="NCBI Taxonomy" id="402385"/>
    <lineage>
        <taxon>Bacteria</taxon>
        <taxon>Pseudomonadati</taxon>
        <taxon>Pseudomonadota</taxon>
        <taxon>Gammaproteobacteria</taxon>
        <taxon>Oceanospirillales</taxon>
        <taxon>Halomonadaceae</taxon>
        <taxon>Kushneria</taxon>
    </lineage>
</organism>
<evidence type="ECO:0000313" key="6">
    <source>
        <dbReference type="EMBL" id="SFC62499.1"/>
    </source>
</evidence>
<dbReference type="OrthoDB" id="464481at2"/>
<dbReference type="InterPro" id="IPR036390">
    <property type="entry name" value="WH_DNA-bd_sf"/>
</dbReference>
<reference evidence="7" key="1">
    <citation type="submission" date="2016-10" db="EMBL/GenBank/DDBJ databases">
        <authorList>
            <person name="Varghese N."/>
            <person name="Submissions S."/>
        </authorList>
    </citation>
    <scope>NUCLEOTIDE SEQUENCE [LARGE SCALE GENOMIC DNA]</scope>
    <source>
        <strain evidence="7">DSM 23439</strain>
    </source>
</reference>
<accession>A0A1I1KNZ2</accession>
<dbReference type="EMBL" id="FOLY01000004">
    <property type="protein sequence ID" value="SFC62499.1"/>
    <property type="molecule type" value="Genomic_DNA"/>
</dbReference>
<dbReference type="Pfam" id="PF00126">
    <property type="entry name" value="HTH_1"/>
    <property type="match status" value="1"/>
</dbReference>
<dbReference type="Pfam" id="PF03466">
    <property type="entry name" value="LysR_substrate"/>
    <property type="match status" value="1"/>
</dbReference>
<evidence type="ECO:0000256" key="1">
    <source>
        <dbReference type="ARBA" id="ARBA00009437"/>
    </source>
</evidence>
<dbReference type="PANTHER" id="PTHR30126">
    <property type="entry name" value="HTH-TYPE TRANSCRIPTIONAL REGULATOR"/>
    <property type="match status" value="1"/>
</dbReference>
<evidence type="ECO:0000259" key="5">
    <source>
        <dbReference type="PROSITE" id="PS50931"/>
    </source>
</evidence>
<evidence type="ECO:0000313" key="7">
    <source>
        <dbReference type="Proteomes" id="UP000199046"/>
    </source>
</evidence>
<dbReference type="SUPFAM" id="SSF53850">
    <property type="entry name" value="Periplasmic binding protein-like II"/>
    <property type="match status" value="1"/>
</dbReference>
<proteinExistence type="inferred from homology"/>
<dbReference type="PANTHER" id="PTHR30126:SF40">
    <property type="entry name" value="HTH-TYPE TRANSCRIPTIONAL REGULATOR GLTR"/>
    <property type="match status" value="1"/>
</dbReference>
<dbReference type="Gene3D" id="3.40.190.10">
    <property type="entry name" value="Periplasmic binding protein-like II"/>
    <property type="match status" value="2"/>
</dbReference>
<dbReference type="SUPFAM" id="SSF46785">
    <property type="entry name" value="Winged helix' DNA-binding domain"/>
    <property type="match status" value="1"/>
</dbReference>